<keyword evidence="3" id="KW-1185">Reference proteome</keyword>
<evidence type="ECO:0000313" key="3">
    <source>
        <dbReference type="Proteomes" id="UP000032809"/>
    </source>
</evidence>
<protein>
    <recommendedName>
        <fullName evidence="1">HTH marR-type domain-containing protein</fullName>
    </recommendedName>
</protein>
<dbReference type="Proteomes" id="UP000032809">
    <property type="component" value="Chromosome I"/>
</dbReference>
<dbReference type="STRING" id="1006576.DTL3_0337"/>
<dbReference type="InterPro" id="IPR029063">
    <property type="entry name" value="SAM-dependent_MTases_sf"/>
</dbReference>
<dbReference type="SMART" id="SM00347">
    <property type="entry name" value="HTH_MARR"/>
    <property type="match status" value="1"/>
</dbReference>
<feature type="domain" description="HTH marR-type" evidence="1">
    <location>
        <begin position="8"/>
        <end position="103"/>
    </location>
</feature>
<dbReference type="SUPFAM" id="SSF46785">
    <property type="entry name" value="Winged helix' DNA-binding domain"/>
    <property type="match status" value="1"/>
</dbReference>
<gene>
    <name evidence="2" type="ORF">DTL3_0337</name>
</gene>
<reference evidence="3" key="1">
    <citation type="submission" date="2014-11" db="EMBL/GenBank/DDBJ databases">
        <authorList>
            <person name="Wibberg D."/>
        </authorList>
    </citation>
    <scope>NUCLEOTIDE SEQUENCE [LARGE SCALE GENOMIC DNA]</scope>
    <source>
        <strain evidence="3">L3</strain>
    </source>
</reference>
<name>A0A0C7NW26_DEFTU</name>
<evidence type="ECO:0000313" key="2">
    <source>
        <dbReference type="EMBL" id="CEP77668.1"/>
    </source>
</evidence>
<dbReference type="GO" id="GO:0003700">
    <property type="term" value="F:DNA-binding transcription factor activity"/>
    <property type="evidence" value="ECO:0007669"/>
    <property type="project" value="InterPro"/>
</dbReference>
<dbReference type="OrthoDB" id="46135at2"/>
<dbReference type="InterPro" id="IPR036388">
    <property type="entry name" value="WH-like_DNA-bd_sf"/>
</dbReference>
<organism evidence="2 3">
    <name type="scientific">Defluviitoga tunisiensis</name>
    <dbReference type="NCBI Taxonomy" id="1006576"/>
    <lineage>
        <taxon>Bacteria</taxon>
        <taxon>Thermotogati</taxon>
        <taxon>Thermotogota</taxon>
        <taxon>Thermotogae</taxon>
        <taxon>Petrotogales</taxon>
        <taxon>Petrotogaceae</taxon>
        <taxon>Defluviitoga</taxon>
    </lineage>
</organism>
<dbReference type="InterPro" id="IPR000835">
    <property type="entry name" value="HTH_MarR-typ"/>
</dbReference>
<dbReference type="Pfam" id="PF08484">
    <property type="entry name" value="Methyltransf_14"/>
    <property type="match status" value="1"/>
</dbReference>
<dbReference type="RefSeq" id="WP_045087256.1">
    <property type="nucleotide sequence ID" value="NZ_LN824141.1"/>
</dbReference>
<accession>A0A0C7NW26</accession>
<sequence>MLNIEKYTFFNPSPNFREMMILKLISEDNDISQDKISKNVGIVPSMVNKYLKDFEEKGYILKSGENKRNMTYQLTEQGKKRLQFLTVSFVDEVSELYFDTKESFKKVLHTIKKDNLENILLYGAGVVGGIVLKILKSENVNVIGFLDDSISKQGDQLKGIDIYPPEKAKEITYDALIIASFRHYEKILNKALERNLEKLYVFQIDEEGNISLRKGEQN</sequence>
<dbReference type="SUPFAM" id="SSF53335">
    <property type="entry name" value="S-adenosyl-L-methionine-dependent methyltransferases"/>
    <property type="match status" value="1"/>
</dbReference>
<dbReference type="InterPro" id="IPR036390">
    <property type="entry name" value="WH_DNA-bd_sf"/>
</dbReference>
<dbReference type="Pfam" id="PF13412">
    <property type="entry name" value="HTH_24"/>
    <property type="match status" value="1"/>
</dbReference>
<dbReference type="HOGENOM" id="CLU_110169_0_0_0"/>
<dbReference type="AlphaFoldDB" id="A0A0C7NW26"/>
<dbReference type="Gene3D" id="3.40.50.720">
    <property type="entry name" value="NAD(P)-binding Rossmann-like Domain"/>
    <property type="match status" value="1"/>
</dbReference>
<dbReference type="InterPro" id="IPR013691">
    <property type="entry name" value="MeTrfase_14"/>
</dbReference>
<dbReference type="KEGG" id="dtn:DTL3_0337"/>
<evidence type="ECO:0000259" key="1">
    <source>
        <dbReference type="SMART" id="SM00347"/>
    </source>
</evidence>
<proteinExistence type="predicted"/>
<dbReference type="Gene3D" id="1.10.10.10">
    <property type="entry name" value="Winged helix-like DNA-binding domain superfamily/Winged helix DNA-binding domain"/>
    <property type="match status" value="1"/>
</dbReference>
<dbReference type="EMBL" id="LN824141">
    <property type="protein sequence ID" value="CEP77668.1"/>
    <property type="molecule type" value="Genomic_DNA"/>
</dbReference>